<dbReference type="EMBL" id="CP062983">
    <property type="protein sequence ID" value="QPC84650.1"/>
    <property type="molecule type" value="Genomic_DNA"/>
</dbReference>
<accession>A0A7S8ECW5</accession>
<keyword evidence="1" id="KW-0812">Transmembrane</keyword>
<reference evidence="3 4" key="1">
    <citation type="submission" date="2020-02" db="EMBL/GenBank/DDBJ databases">
        <authorList>
            <person name="Zheng R.K."/>
            <person name="Sun C.M."/>
        </authorList>
    </citation>
    <scope>NUCLEOTIDE SEQUENCE [LARGE SCALE GENOMIC DNA]</scope>
    <source>
        <strain evidence="4">rifampicinis</strain>
    </source>
</reference>
<evidence type="ECO:0000313" key="4">
    <source>
        <dbReference type="Proteomes" id="UP000594468"/>
    </source>
</evidence>
<gene>
    <name evidence="3" type="ORF">G4Y79_09815</name>
</gene>
<evidence type="ECO:0000313" key="3">
    <source>
        <dbReference type="EMBL" id="QPC84650.1"/>
    </source>
</evidence>
<evidence type="ECO:0000256" key="1">
    <source>
        <dbReference type="SAM" id="Phobius"/>
    </source>
</evidence>
<dbReference type="AlphaFoldDB" id="A0A7S8ECW5"/>
<protein>
    <submittedName>
        <fullName evidence="3">Uncharacterized protein</fullName>
    </submittedName>
</protein>
<keyword evidence="4" id="KW-1185">Reference proteome</keyword>
<keyword evidence="1" id="KW-1133">Transmembrane helix</keyword>
<keyword evidence="1" id="KW-0472">Membrane</keyword>
<proteinExistence type="predicted"/>
<feature type="transmembrane region" description="Helical" evidence="1">
    <location>
        <begin position="126"/>
        <end position="143"/>
    </location>
</feature>
<organism evidence="3 4">
    <name type="scientific">Phototrophicus methaneseepsis</name>
    <dbReference type="NCBI Taxonomy" id="2710758"/>
    <lineage>
        <taxon>Bacteria</taxon>
        <taxon>Bacillati</taxon>
        <taxon>Chloroflexota</taxon>
        <taxon>Candidatus Thermofontia</taxon>
        <taxon>Phototrophicales</taxon>
        <taxon>Phototrophicaceae</taxon>
        <taxon>Phototrophicus</taxon>
    </lineage>
</organism>
<evidence type="ECO:0000256" key="2">
    <source>
        <dbReference type="SAM" id="SignalP"/>
    </source>
</evidence>
<dbReference type="KEGG" id="pmet:G4Y79_09815"/>
<dbReference type="Proteomes" id="UP000594468">
    <property type="component" value="Chromosome"/>
</dbReference>
<feature type="chain" id="PRO_5032605732" evidence="2">
    <location>
        <begin position="21"/>
        <end position="164"/>
    </location>
</feature>
<feature type="signal peptide" evidence="2">
    <location>
        <begin position="1"/>
        <end position="20"/>
    </location>
</feature>
<keyword evidence="2" id="KW-0732">Signal</keyword>
<dbReference type="RefSeq" id="WP_195172713.1">
    <property type="nucleotide sequence ID" value="NZ_CP062983.1"/>
</dbReference>
<name>A0A7S8ECW5_9CHLR</name>
<sequence length="164" mass="18092">MQRGFWLIFLLLFAVMPVYGQEQDDASDPLATMVAPPTIQANVQDYSSQLEATLKANNTSPAQATDQSAALDATLKANDQAPVQATDQSAALDATLNARTSEPLVPPQTNNDLSDYLPTELRAQQFHSVLVFIAIVVLFIIVWKLRRNTVIDYGDMRKKKKKNG</sequence>